<keyword evidence="1" id="KW-0378">Hydrolase</keyword>
<name>A0ABX4WB16_VIBDI</name>
<organism evidence="1 2">
    <name type="scientific">Vibrio diazotrophicus</name>
    <dbReference type="NCBI Taxonomy" id="685"/>
    <lineage>
        <taxon>Bacteria</taxon>
        <taxon>Pseudomonadati</taxon>
        <taxon>Pseudomonadota</taxon>
        <taxon>Gammaproteobacteria</taxon>
        <taxon>Vibrionales</taxon>
        <taxon>Vibrionaceae</taxon>
        <taxon>Vibrio</taxon>
    </lineage>
</organism>
<dbReference type="GO" id="GO:0004519">
    <property type="term" value="F:endonuclease activity"/>
    <property type="evidence" value="ECO:0007669"/>
    <property type="project" value="UniProtKB-KW"/>
</dbReference>
<keyword evidence="2" id="KW-1185">Reference proteome</keyword>
<dbReference type="EMBL" id="POSM01000010">
    <property type="protein sequence ID" value="PNI01098.1"/>
    <property type="molecule type" value="Genomic_DNA"/>
</dbReference>
<evidence type="ECO:0000313" key="2">
    <source>
        <dbReference type="Proteomes" id="UP000236547"/>
    </source>
</evidence>
<evidence type="ECO:0000313" key="1">
    <source>
        <dbReference type="EMBL" id="PNI01098.1"/>
    </source>
</evidence>
<sequence length="285" mass="32559">MIRLSPPKHSISDAIQLCTDGMSKKDLRDRIAQGSGIIRESAADYSVKAEVGELFKINPIGDDEESVVNSGISKREFVNLYEYYFRNANKPGREIYDALMLSANECCPFCGGLGRPKNLDHYLPKAHFPQFSILPLNLLPSCRDCNMDGKGEHYATVYHEQMIHPYLDKECFFQEQWVFAKVLPGAPCTLDFYVSTPEEWEANDKLRATQHFKDFDLSKRYSIQATNLITTVVHMRHTFMNGTTAEEFKEFLLSYSNPSFFINHWQVVASQALANSDWFCAEGHL</sequence>
<dbReference type="Proteomes" id="UP000236547">
    <property type="component" value="Unassembled WGS sequence"/>
</dbReference>
<dbReference type="Gene3D" id="1.10.30.50">
    <property type="match status" value="1"/>
</dbReference>
<gene>
    <name evidence="1" type="ORF">C1O25_09185</name>
</gene>
<proteinExistence type="predicted"/>
<keyword evidence="1" id="KW-0255">Endonuclease</keyword>
<dbReference type="RefSeq" id="WP_102968332.1">
    <property type="nucleotide sequence ID" value="NZ_POSM01000010.1"/>
</dbReference>
<protein>
    <submittedName>
        <fullName evidence="1">Endonuclease</fullName>
    </submittedName>
</protein>
<accession>A0ABX4WB16</accession>
<dbReference type="CDD" id="cd00085">
    <property type="entry name" value="HNHc"/>
    <property type="match status" value="1"/>
</dbReference>
<dbReference type="InterPro" id="IPR003615">
    <property type="entry name" value="HNH_nuc"/>
</dbReference>
<reference evidence="1 2" key="1">
    <citation type="submission" date="2018-01" db="EMBL/GenBank/DDBJ databases">
        <title>Draft genome sequences of six Vibrio diazotrophicus strains isolated from deep-sea sediments of the Baltic Sea.</title>
        <authorList>
            <person name="Castillo D."/>
            <person name="Vandieken V."/>
            <person name="Chiang O."/>
            <person name="Middelboe M."/>
        </authorList>
    </citation>
    <scope>NUCLEOTIDE SEQUENCE [LARGE SCALE GENOMIC DNA]</scope>
    <source>
        <strain evidence="1 2">65.10M</strain>
    </source>
</reference>
<comment type="caution">
    <text evidence="1">The sequence shown here is derived from an EMBL/GenBank/DDBJ whole genome shotgun (WGS) entry which is preliminary data.</text>
</comment>
<keyword evidence="1" id="KW-0540">Nuclease</keyword>